<dbReference type="Proteomes" id="UP000078558">
    <property type="component" value="Chromosome I"/>
</dbReference>
<evidence type="ECO:0000313" key="3">
    <source>
        <dbReference type="EMBL" id="SBT24185.1"/>
    </source>
</evidence>
<dbReference type="EMBL" id="LT907988">
    <property type="protein sequence ID" value="SOE51358.1"/>
    <property type="molecule type" value="Genomic_DNA"/>
</dbReference>
<sequence length="169" mass="17417">MKHIQRRMLAAVAACALPCAGHAQFTRTATATFPVTLTITSNCVISAAPLAFGSTSLLTTNLDFQSTVNITCTNSTPYAVGLDEGTGTGSTGTTRFMAGTTSGNTSTVSYQLYRDANYTDVWGVTVGTNTVSGTGNGSAQPIPVYGRVPPQAAPTPDSYTSTVTATVNF</sequence>
<accession>A0A1C3JYE9</accession>
<evidence type="ECO:0000313" key="5">
    <source>
        <dbReference type="Proteomes" id="UP000078558"/>
    </source>
</evidence>
<dbReference type="KEGG" id="odi:ODI_R3382"/>
<keyword evidence="5" id="KW-1185">Reference proteome</keyword>
<feature type="domain" description="Spore coat protein U/FanG" evidence="2">
    <location>
        <begin position="29"/>
        <end position="166"/>
    </location>
</feature>
<evidence type="ECO:0000259" key="2">
    <source>
        <dbReference type="Pfam" id="PF05229"/>
    </source>
</evidence>
<dbReference type="EMBL" id="FLRC01000006">
    <property type="protein sequence ID" value="SBT24185.1"/>
    <property type="molecule type" value="Genomic_DNA"/>
</dbReference>
<keyword evidence="1" id="KW-0732">Signal</keyword>
<name>A0A1C3JYE9_9BURK</name>
<gene>
    <name evidence="3" type="ORF">ODI_02273</name>
    <name evidence="4" type="ORF">ODI_R3382</name>
</gene>
<evidence type="ECO:0000313" key="4">
    <source>
        <dbReference type="EMBL" id="SOE51358.1"/>
    </source>
</evidence>
<dbReference type="STRING" id="1851544.ODI_02273"/>
<dbReference type="PANTHER" id="PTHR37089">
    <property type="entry name" value="PROTEIN U-RELATED"/>
    <property type="match status" value="1"/>
</dbReference>
<dbReference type="InterPro" id="IPR007893">
    <property type="entry name" value="Spore_coat_U/FanG"/>
</dbReference>
<dbReference type="InterPro" id="IPR053167">
    <property type="entry name" value="Spore_coat_component"/>
</dbReference>
<dbReference type="OrthoDB" id="8751277at2"/>
<feature type="signal peptide" evidence="1">
    <location>
        <begin position="1"/>
        <end position="23"/>
    </location>
</feature>
<protein>
    <submittedName>
        <fullName evidence="3">Sigma-fimbriae tip adhesin</fullName>
    </submittedName>
</protein>
<dbReference type="SMART" id="SM00972">
    <property type="entry name" value="SCPU"/>
    <property type="match status" value="1"/>
</dbReference>
<dbReference type="AlphaFoldDB" id="A0A1C3JYE9"/>
<evidence type="ECO:0000256" key="1">
    <source>
        <dbReference type="SAM" id="SignalP"/>
    </source>
</evidence>
<feature type="chain" id="PRO_5015062428" evidence="1">
    <location>
        <begin position="24"/>
        <end position="169"/>
    </location>
</feature>
<dbReference type="RefSeq" id="WP_067750099.1">
    <property type="nucleotide sequence ID" value="NZ_LT907988.1"/>
</dbReference>
<reference evidence="3 5" key="1">
    <citation type="submission" date="2016-06" db="EMBL/GenBank/DDBJ databases">
        <authorList>
            <person name="Kjaerup R.B."/>
            <person name="Dalgaard T.S."/>
            <person name="Juul-Madsen H.R."/>
        </authorList>
    </citation>
    <scope>NUCLEOTIDE SEQUENCE [LARGE SCALE GENOMIC DNA]</scope>
    <source>
        <strain evidence="3">Orrdi1</strain>
    </source>
</reference>
<proteinExistence type="predicted"/>
<organism evidence="3 5">
    <name type="scientific">Orrella dioscoreae</name>
    <dbReference type="NCBI Taxonomy" id="1851544"/>
    <lineage>
        <taxon>Bacteria</taxon>
        <taxon>Pseudomonadati</taxon>
        <taxon>Pseudomonadota</taxon>
        <taxon>Betaproteobacteria</taxon>
        <taxon>Burkholderiales</taxon>
        <taxon>Alcaligenaceae</taxon>
        <taxon>Orrella</taxon>
    </lineage>
</organism>
<dbReference type="PANTHER" id="PTHR37089:SF4">
    <property type="entry name" value="EXPORTED PROTEIN"/>
    <property type="match status" value="1"/>
</dbReference>
<reference evidence="4 5" key="2">
    <citation type="submission" date="2017-08" db="EMBL/GenBank/DDBJ databases">
        <authorList>
            <person name="de Groot N.N."/>
        </authorList>
    </citation>
    <scope>NUCLEOTIDE SEQUENCE [LARGE SCALE GENOMIC DNA]</scope>
    <source>
        <strain evidence="4">Orrdi1</strain>
    </source>
</reference>
<dbReference type="Pfam" id="PF05229">
    <property type="entry name" value="SCPU"/>
    <property type="match status" value="1"/>
</dbReference>